<dbReference type="Pfam" id="PF01553">
    <property type="entry name" value="Acyltransferase"/>
    <property type="match status" value="1"/>
</dbReference>
<evidence type="ECO:0000256" key="7">
    <source>
        <dbReference type="ARBA" id="ARBA00023315"/>
    </source>
</evidence>
<keyword evidence="10" id="KW-1185">Reference proteome</keyword>
<dbReference type="PANTHER" id="PTHR23063">
    <property type="entry name" value="PHOSPHOLIPID ACYLTRANSFERASE"/>
    <property type="match status" value="1"/>
</dbReference>
<evidence type="ECO:0000256" key="6">
    <source>
        <dbReference type="ARBA" id="ARBA00023136"/>
    </source>
</evidence>
<evidence type="ECO:0000256" key="3">
    <source>
        <dbReference type="ARBA" id="ARBA00022692"/>
    </source>
</evidence>
<comment type="subcellular location">
    <subcellularLocation>
        <location evidence="1">Membrane</location>
    </subcellularLocation>
</comment>
<dbReference type="EMBL" id="CP146275">
    <property type="protein sequence ID" value="WWT32917.1"/>
    <property type="molecule type" value="Genomic_DNA"/>
</dbReference>
<organism evidence="9 10">
    <name type="scientific">Pelagibacterium nitratireducens</name>
    <dbReference type="NCBI Taxonomy" id="1046114"/>
    <lineage>
        <taxon>Bacteria</taxon>
        <taxon>Pseudomonadati</taxon>
        <taxon>Pseudomonadota</taxon>
        <taxon>Alphaproteobacteria</taxon>
        <taxon>Hyphomicrobiales</taxon>
        <taxon>Devosiaceae</taxon>
        <taxon>Pelagibacterium</taxon>
    </lineage>
</organism>
<evidence type="ECO:0000256" key="5">
    <source>
        <dbReference type="ARBA" id="ARBA00023098"/>
    </source>
</evidence>
<sequence length="260" mass="27863">MALRLVFFGLVVLPFTLLGLPIQFVIVRTGLPGWQFLPSIFFKLLAFTLGLRVALAGQPLAKGPVLVVANHIGWLDIIAVASKVPVSFVAKSDVARWPLIGTLARMHKTVFVDRARRTDTRRTAAEMSARIAQGVPVLLFAEGTSGIGTHVLPFRSALVGAAPKDGASIQPLAIAYTKISGLPLSRSERRQIAWIGDMGITDNLAAILGSGPKDVVLAFGAPIPATIDRKLVAKRAQTTVRRMLNALNRADPLPRDGEVV</sequence>
<evidence type="ECO:0000313" key="9">
    <source>
        <dbReference type="EMBL" id="WWT32917.1"/>
    </source>
</evidence>
<keyword evidence="3" id="KW-0812">Transmembrane</keyword>
<evidence type="ECO:0000256" key="4">
    <source>
        <dbReference type="ARBA" id="ARBA00022989"/>
    </source>
</evidence>
<feature type="domain" description="Phospholipid/glycerol acyltransferase" evidence="8">
    <location>
        <begin position="65"/>
        <end position="177"/>
    </location>
</feature>
<dbReference type="Proteomes" id="UP001369958">
    <property type="component" value="Chromosome"/>
</dbReference>
<keyword evidence="4" id="KW-1133">Transmembrane helix</keyword>
<dbReference type="SMART" id="SM00563">
    <property type="entry name" value="PlsC"/>
    <property type="match status" value="1"/>
</dbReference>
<reference evidence="9 10" key="1">
    <citation type="submission" date="2024-02" db="EMBL/GenBank/DDBJ databases">
        <title>Complete genome sequence of Pelagibacterium nitratireducens ZH15.</title>
        <authorList>
            <person name="Zhao L.H."/>
        </authorList>
    </citation>
    <scope>NUCLEOTIDE SEQUENCE [LARGE SCALE GENOMIC DNA]</scope>
    <source>
        <strain evidence="9 10">ZH15</strain>
    </source>
</reference>
<dbReference type="CDD" id="cd07989">
    <property type="entry name" value="LPLAT_AGPAT-like"/>
    <property type="match status" value="1"/>
</dbReference>
<protein>
    <submittedName>
        <fullName evidence="9">Lysophospholipid acyltransferase family protein</fullName>
    </submittedName>
</protein>
<evidence type="ECO:0000256" key="2">
    <source>
        <dbReference type="ARBA" id="ARBA00022679"/>
    </source>
</evidence>
<dbReference type="GO" id="GO:0016746">
    <property type="term" value="F:acyltransferase activity"/>
    <property type="evidence" value="ECO:0007669"/>
    <property type="project" value="UniProtKB-KW"/>
</dbReference>
<keyword evidence="5" id="KW-0443">Lipid metabolism</keyword>
<accession>A0ABZ2I735</accession>
<evidence type="ECO:0000313" key="10">
    <source>
        <dbReference type="Proteomes" id="UP001369958"/>
    </source>
</evidence>
<keyword evidence="7 9" id="KW-0012">Acyltransferase</keyword>
<evidence type="ECO:0000256" key="1">
    <source>
        <dbReference type="ARBA" id="ARBA00004370"/>
    </source>
</evidence>
<dbReference type="PANTHER" id="PTHR23063:SF52">
    <property type="entry name" value="LYSOPHOSPHATIDYLCHOLINE ACYLTRANSFERASE"/>
    <property type="match status" value="1"/>
</dbReference>
<dbReference type="SUPFAM" id="SSF69593">
    <property type="entry name" value="Glycerol-3-phosphate (1)-acyltransferase"/>
    <property type="match status" value="1"/>
</dbReference>
<evidence type="ECO:0000259" key="8">
    <source>
        <dbReference type="SMART" id="SM00563"/>
    </source>
</evidence>
<name>A0ABZ2I735_9HYPH</name>
<dbReference type="InterPro" id="IPR002123">
    <property type="entry name" value="Plipid/glycerol_acylTrfase"/>
</dbReference>
<proteinExistence type="predicted"/>
<gene>
    <name evidence="9" type="ORF">V6617_00090</name>
</gene>
<dbReference type="RefSeq" id="WP_338608340.1">
    <property type="nucleotide sequence ID" value="NZ_CP146275.1"/>
</dbReference>
<keyword evidence="2" id="KW-0808">Transferase</keyword>
<keyword evidence="6" id="KW-0472">Membrane</keyword>